<feature type="transmembrane region" description="Helical" evidence="1">
    <location>
        <begin position="167"/>
        <end position="188"/>
    </location>
</feature>
<keyword evidence="1" id="KW-0472">Membrane</keyword>
<feature type="transmembrane region" description="Helical" evidence="1">
    <location>
        <begin position="265"/>
        <end position="284"/>
    </location>
</feature>
<accession>A0A6L8Q8R8</accession>
<reference evidence="2 3" key="1">
    <citation type="submission" date="2019-07" db="EMBL/GenBank/DDBJ databases">
        <title>Draft genome sequence of Adlercreutzia equolifaciens IPLA 37004, a human intestinal strain that does not produces equol from daidzein.</title>
        <authorList>
            <person name="Vazquez L."/>
            <person name="Florez A.B."/>
            <person name="Mayo B."/>
        </authorList>
    </citation>
    <scope>NUCLEOTIDE SEQUENCE [LARGE SCALE GENOMIC DNA]</scope>
    <source>
        <strain evidence="2 3">IPLA 37004</strain>
    </source>
</reference>
<feature type="transmembrane region" description="Helical" evidence="1">
    <location>
        <begin position="79"/>
        <end position="96"/>
    </location>
</feature>
<dbReference type="AlphaFoldDB" id="A0A6L8Q8R8"/>
<dbReference type="Proteomes" id="UP000472380">
    <property type="component" value="Unassembled WGS sequence"/>
</dbReference>
<evidence type="ECO:0000313" key="2">
    <source>
        <dbReference type="EMBL" id="MZG28991.1"/>
    </source>
</evidence>
<keyword evidence="1" id="KW-0812">Transmembrane</keyword>
<organism evidence="2 3">
    <name type="scientific">Adlercreutzia equolifaciens</name>
    <dbReference type="NCBI Taxonomy" id="446660"/>
    <lineage>
        <taxon>Bacteria</taxon>
        <taxon>Bacillati</taxon>
        <taxon>Actinomycetota</taxon>
        <taxon>Coriobacteriia</taxon>
        <taxon>Eggerthellales</taxon>
        <taxon>Eggerthellaceae</taxon>
        <taxon>Adlercreutzia</taxon>
    </lineage>
</organism>
<name>A0A6L8Q8R8_9ACTN</name>
<feature type="transmembrane region" description="Helical" evidence="1">
    <location>
        <begin position="108"/>
        <end position="124"/>
    </location>
</feature>
<dbReference type="RefSeq" id="WP_157012863.1">
    <property type="nucleotide sequence ID" value="NZ_DBGAVV010000026.1"/>
</dbReference>
<evidence type="ECO:0000313" key="3">
    <source>
        <dbReference type="Proteomes" id="UP000472380"/>
    </source>
</evidence>
<feature type="transmembrane region" description="Helical" evidence="1">
    <location>
        <begin position="130"/>
        <end position="155"/>
    </location>
</feature>
<dbReference type="EMBL" id="VJNE01000030">
    <property type="protein sequence ID" value="MZG28991.1"/>
    <property type="molecule type" value="Genomic_DNA"/>
</dbReference>
<protein>
    <submittedName>
        <fullName evidence="2">Uncharacterized protein</fullName>
    </submittedName>
</protein>
<comment type="caution">
    <text evidence="2">The sequence shown here is derived from an EMBL/GenBank/DDBJ whole genome shotgun (WGS) entry which is preliminary data.</text>
</comment>
<keyword evidence="1" id="KW-1133">Transmembrane helix</keyword>
<gene>
    <name evidence="2" type="ORF">FM068_10450</name>
</gene>
<feature type="transmembrane region" description="Helical" evidence="1">
    <location>
        <begin position="38"/>
        <end position="59"/>
    </location>
</feature>
<evidence type="ECO:0000256" key="1">
    <source>
        <dbReference type="SAM" id="Phobius"/>
    </source>
</evidence>
<proteinExistence type="predicted"/>
<sequence>MDDGIRPIDENGASELVFERVELGEERDLEERPLKSKVINAGVLVVAALISLLLLANIASSPSTYSGMYETLDEKKLNVMGLAATTTAASAAISVLPDDTGSAIANKLADFASYFVVILSVIYLEKFLLTTFGFLAFGILIPMACVLFAIAVFLRRGTLTKVNLQRLGTKLTAFGLALALVVPASVWLTDNIDKTFDESIAASNAAAQQATQELEESVQEDTQEDKGLLEGIADAMQDGFTAITQGVQDALDNLGQQLNNMIDTVAVMVVTSCLIPLIVLMVFLQVVKIITGLDFGGVSAVMGAARTRGRRISSSVRKQVQQR</sequence>